<reference evidence="1 2" key="1">
    <citation type="submission" date="2022-07" db="EMBL/GenBank/DDBJ databases">
        <title>Bombella genomes.</title>
        <authorList>
            <person name="Harer L."/>
            <person name="Styblova S."/>
            <person name="Ehrmann M."/>
        </authorList>
    </citation>
    <scope>NUCLEOTIDE SEQUENCE [LARGE SCALE GENOMIC DNA]</scope>
    <source>
        <strain evidence="1 2">TMW 2.2556</strain>
    </source>
</reference>
<sequence>MSDFIDKTLIQELTTPVPHEIAQFAEAIAYKMGEPPLGILFYGSLLREVDPTGILDFYVITEKPASLSGNPFARFANRVLPPNVYYMEHQTEAATLRAKVAVLSQEQFLRRGTLFSLDTTIWARFCQPVRLVWVRNGRAADRILHALRQCLITASCWAALLGPKEGEAIDYWRTLFAHTYAAELRVEKKGRGHKLLKGREERYEALLKASWQQAGLSYQTNNETLRPYLTASSRKKAAKNWQKIAAYGRPLNLSRLIKAAFTFKDGVSYLLWKIQRHTGKQVHVSTFERKHPILTLPFFLWRARHFRKTTK</sequence>
<dbReference type="RefSeq" id="WP_266137401.1">
    <property type="nucleotide sequence ID" value="NZ_JANIDX010000002.1"/>
</dbReference>
<dbReference type="Proteomes" id="UP001165575">
    <property type="component" value="Unassembled WGS sequence"/>
</dbReference>
<comment type="caution">
    <text evidence="1">The sequence shown here is derived from an EMBL/GenBank/DDBJ whole genome shotgun (WGS) entry which is preliminary data.</text>
</comment>
<evidence type="ECO:0000313" key="2">
    <source>
        <dbReference type="Proteomes" id="UP001165575"/>
    </source>
</evidence>
<accession>A0ABT3WJW9</accession>
<protein>
    <recommendedName>
        <fullName evidence="3">Phosphatidate cytidylyltransferase</fullName>
    </recommendedName>
</protein>
<name>A0ABT3WJW9_9PROT</name>
<organism evidence="1 2">
    <name type="scientific">Bombella pollinis</name>
    <dbReference type="NCBI Taxonomy" id="2967337"/>
    <lineage>
        <taxon>Bacteria</taxon>
        <taxon>Pseudomonadati</taxon>
        <taxon>Pseudomonadota</taxon>
        <taxon>Alphaproteobacteria</taxon>
        <taxon>Acetobacterales</taxon>
        <taxon>Acetobacteraceae</taxon>
        <taxon>Bombella</taxon>
    </lineage>
</organism>
<keyword evidence="2" id="KW-1185">Reference proteome</keyword>
<gene>
    <name evidence="1" type="ORF">NQF89_02125</name>
</gene>
<dbReference type="EMBL" id="JANIDX010000002">
    <property type="protein sequence ID" value="MCX5619223.1"/>
    <property type="molecule type" value="Genomic_DNA"/>
</dbReference>
<evidence type="ECO:0008006" key="3">
    <source>
        <dbReference type="Google" id="ProtNLM"/>
    </source>
</evidence>
<evidence type="ECO:0000313" key="1">
    <source>
        <dbReference type="EMBL" id="MCX5619223.1"/>
    </source>
</evidence>
<proteinExistence type="predicted"/>